<evidence type="ECO:0000256" key="1">
    <source>
        <dbReference type="ARBA" id="ARBA00023002"/>
    </source>
</evidence>
<organism evidence="3 5">
    <name type="scientific">Chitinophaga sancti</name>
    <dbReference type="NCBI Taxonomy" id="1004"/>
    <lineage>
        <taxon>Bacteria</taxon>
        <taxon>Pseudomonadati</taxon>
        <taxon>Bacteroidota</taxon>
        <taxon>Chitinophagia</taxon>
        <taxon>Chitinophagales</taxon>
        <taxon>Chitinophagaceae</taxon>
        <taxon>Chitinophaga</taxon>
    </lineage>
</organism>
<dbReference type="Proteomes" id="UP000183788">
    <property type="component" value="Unassembled WGS sequence"/>
</dbReference>
<sequence length="226" mass="24630">MKLGIFGTGIVGRLLAEKLVADGNEVMIGTRNIQNTLAKNEPDIIGTPPYIQWQEKNTKVKLGTFADVAKFGEIIFISTFGDVAINAIDMAGTEHLAGKIVIDTTNPLDLSNGIPPGFSGTVGNSLGEQIQRHLPQAKVVKAFNTLSMHIVVNPQREEGDPVLLIAGNDQGAKRSVGEIAKGWGWKDIVDLGGISESFFLESFALLWIRYAFKNNSWTHAFKLLRK</sequence>
<dbReference type="Gene3D" id="3.40.50.720">
    <property type="entry name" value="NAD(P)-binding Rossmann-like Domain"/>
    <property type="match status" value="1"/>
</dbReference>
<evidence type="ECO:0000313" key="5">
    <source>
        <dbReference type="Proteomes" id="UP000183788"/>
    </source>
</evidence>
<evidence type="ECO:0000313" key="6">
    <source>
        <dbReference type="Proteomes" id="UP001326715"/>
    </source>
</evidence>
<dbReference type="RefSeq" id="WP_072363462.1">
    <property type="nucleotide sequence ID" value="NZ_CBHWAX010000237.1"/>
</dbReference>
<keyword evidence="6" id="KW-1185">Reference proteome</keyword>
<dbReference type="InterPro" id="IPR036291">
    <property type="entry name" value="NAD(P)-bd_dom_sf"/>
</dbReference>
<protein>
    <submittedName>
        <fullName evidence="4">NAD(P)-binding domain-containing protein</fullName>
    </submittedName>
</protein>
<evidence type="ECO:0000259" key="2">
    <source>
        <dbReference type="Pfam" id="PF03807"/>
    </source>
</evidence>
<dbReference type="GO" id="GO:0016491">
    <property type="term" value="F:oxidoreductase activity"/>
    <property type="evidence" value="ECO:0007669"/>
    <property type="project" value="UniProtKB-KW"/>
</dbReference>
<name>A0A1K1RZ64_9BACT</name>
<dbReference type="STRING" id="1004.SAMN05661012_04491"/>
<dbReference type="Pfam" id="PF03807">
    <property type="entry name" value="F420_oxidored"/>
    <property type="match status" value="1"/>
</dbReference>
<dbReference type="AlphaFoldDB" id="A0A1K1RZ64"/>
<reference evidence="3 5" key="1">
    <citation type="submission" date="2016-11" db="EMBL/GenBank/DDBJ databases">
        <authorList>
            <person name="Jaros S."/>
            <person name="Januszkiewicz K."/>
            <person name="Wedrychowicz H."/>
        </authorList>
    </citation>
    <scope>NUCLEOTIDE SEQUENCE [LARGE SCALE GENOMIC DNA]</scope>
    <source>
        <strain evidence="3 5">DSM 784</strain>
    </source>
</reference>
<proteinExistence type="predicted"/>
<dbReference type="InterPro" id="IPR028939">
    <property type="entry name" value="P5C_Rdtase_cat_N"/>
</dbReference>
<dbReference type="InterPro" id="IPR051267">
    <property type="entry name" value="STEAP_metalloreductase"/>
</dbReference>
<feature type="domain" description="Pyrroline-5-carboxylate reductase catalytic N-terminal" evidence="2">
    <location>
        <begin position="2"/>
        <end position="107"/>
    </location>
</feature>
<keyword evidence="1" id="KW-0560">Oxidoreductase</keyword>
<evidence type="ECO:0000313" key="4">
    <source>
        <dbReference type="EMBL" id="WQG90241.1"/>
    </source>
</evidence>
<accession>A0A1K1RZ64</accession>
<gene>
    <name evidence="3" type="ORF">SAMN05661012_04491</name>
    <name evidence="4" type="ORF">SR876_01945</name>
</gene>
<reference evidence="4 6" key="2">
    <citation type="submission" date="2023-11" db="EMBL/GenBank/DDBJ databases">
        <title>MicrobeMod: A computational toolkit for identifying prokaryotic methylation and restriction-modification with nanopore sequencing.</title>
        <authorList>
            <person name="Crits-Christoph A."/>
            <person name="Kang S.C."/>
            <person name="Lee H."/>
            <person name="Ostrov N."/>
        </authorList>
    </citation>
    <scope>NUCLEOTIDE SEQUENCE [LARGE SCALE GENOMIC DNA]</scope>
    <source>
        <strain evidence="4 6">ATCC 23090</strain>
    </source>
</reference>
<dbReference type="SUPFAM" id="SSF51735">
    <property type="entry name" value="NAD(P)-binding Rossmann-fold domains"/>
    <property type="match status" value="1"/>
</dbReference>
<dbReference type="EMBL" id="FPIZ01000015">
    <property type="protein sequence ID" value="SFW77250.1"/>
    <property type="molecule type" value="Genomic_DNA"/>
</dbReference>
<evidence type="ECO:0000313" key="3">
    <source>
        <dbReference type="EMBL" id="SFW77250.1"/>
    </source>
</evidence>
<dbReference type="Proteomes" id="UP001326715">
    <property type="component" value="Chromosome"/>
</dbReference>
<dbReference type="EMBL" id="CP140154">
    <property type="protein sequence ID" value="WQG90241.1"/>
    <property type="molecule type" value="Genomic_DNA"/>
</dbReference>
<dbReference type="PANTHER" id="PTHR14239">
    <property type="entry name" value="DUDULIN-RELATED"/>
    <property type="match status" value="1"/>
</dbReference>